<feature type="transmembrane region" description="Helical" evidence="3">
    <location>
        <begin position="182"/>
        <end position="202"/>
    </location>
</feature>
<dbReference type="AlphaFoldDB" id="A0A851NTA2"/>
<keyword evidence="3" id="KW-0812">Transmembrane</keyword>
<protein>
    <submittedName>
        <fullName evidence="5">MOT5 protein</fullName>
    </submittedName>
</protein>
<dbReference type="PANTHER" id="PTHR11360">
    <property type="entry name" value="MONOCARBOXYLATE TRANSPORTER"/>
    <property type="match status" value="1"/>
</dbReference>
<evidence type="ECO:0000259" key="4">
    <source>
        <dbReference type="PROSITE" id="PS50850"/>
    </source>
</evidence>
<feature type="compositionally biased region" description="Basic and acidic residues" evidence="2">
    <location>
        <begin position="1"/>
        <end position="10"/>
    </location>
</feature>
<keyword evidence="6" id="KW-1185">Reference proteome</keyword>
<evidence type="ECO:0000256" key="2">
    <source>
        <dbReference type="SAM" id="MobiDB-lite"/>
    </source>
</evidence>
<gene>
    <name evidence="5" type="primary">Slc16a4</name>
    <name evidence="5" type="ORF">PENPIL_R13504</name>
</gene>
<feature type="transmembrane region" description="Helical" evidence="3">
    <location>
        <begin position="98"/>
        <end position="120"/>
    </location>
</feature>
<dbReference type="Pfam" id="PF07690">
    <property type="entry name" value="MFS_1"/>
    <property type="match status" value="1"/>
</dbReference>
<dbReference type="OrthoDB" id="2213137at2759"/>
<feature type="transmembrane region" description="Helical" evidence="3">
    <location>
        <begin position="466"/>
        <end position="486"/>
    </location>
</feature>
<feature type="transmembrane region" description="Helical" evidence="3">
    <location>
        <begin position="438"/>
        <end position="460"/>
    </location>
</feature>
<feature type="transmembrane region" description="Helical" evidence="3">
    <location>
        <begin position="347"/>
        <end position="369"/>
    </location>
</feature>
<feature type="region of interest" description="Disordered" evidence="2">
    <location>
        <begin position="1"/>
        <end position="21"/>
    </location>
</feature>
<evidence type="ECO:0000313" key="5">
    <source>
        <dbReference type="EMBL" id="NXC41352.1"/>
    </source>
</evidence>
<name>A0A851NTA2_9GALL</name>
<organism evidence="5 6">
    <name type="scientific">Penelope pileata</name>
    <dbReference type="NCBI Taxonomy" id="1118817"/>
    <lineage>
        <taxon>Eukaryota</taxon>
        <taxon>Metazoa</taxon>
        <taxon>Chordata</taxon>
        <taxon>Craniata</taxon>
        <taxon>Vertebrata</taxon>
        <taxon>Euteleostomi</taxon>
        <taxon>Archelosauria</taxon>
        <taxon>Archosauria</taxon>
        <taxon>Dinosauria</taxon>
        <taxon>Saurischia</taxon>
        <taxon>Theropoda</taxon>
        <taxon>Coelurosauria</taxon>
        <taxon>Aves</taxon>
        <taxon>Neognathae</taxon>
        <taxon>Galloanserae</taxon>
        <taxon>Galliformes</taxon>
        <taxon>Cracidae</taxon>
        <taxon>Penelope</taxon>
    </lineage>
</organism>
<feature type="transmembrane region" description="Helical" evidence="3">
    <location>
        <begin position="406"/>
        <end position="426"/>
    </location>
</feature>
<reference evidence="5" key="1">
    <citation type="submission" date="2019-09" db="EMBL/GenBank/DDBJ databases">
        <title>Bird 10,000 Genomes (B10K) Project - Family phase.</title>
        <authorList>
            <person name="Zhang G."/>
        </authorList>
    </citation>
    <scope>NUCLEOTIDE SEQUENCE</scope>
    <source>
        <strain evidence="5">B10K-DU-001-08</strain>
        <tissue evidence="5">Muscle</tissue>
    </source>
</reference>
<dbReference type="InterPro" id="IPR011701">
    <property type="entry name" value="MFS"/>
</dbReference>
<feature type="transmembrane region" description="Helical" evidence="3">
    <location>
        <begin position="381"/>
        <end position="400"/>
    </location>
</feature>
<comment type="caution">
    <text evidence="5">The sequence shown here is derived from an EMBL/GenBank/DDBJ whole genome shotgun (WGS) entry which is preliminary data.</text>
</comment>
<evidence type="ECO:0000313" key="6">
    <source>
        <dbReference type="Proteomes" id="UP000613066"/>
    </source>
</evidence>
<dbReference type="FunFam" id="1.20.1250.20:FF:000141">
    <property type="entry name" value="Solute carrier family 16, member 4"/>
    <property type="match status" value="1"/>
</dbReference>
<feature type="non-terminal residue" evidence="5">
    <location>
        <position position="506"/>
    </location>
</feature>
<dbReference type="InterPro" id="IPR050327">
    <property type="entry name" value="Proton-linked_MCT"/>
</dbReference>
<dbReference type="SUPFAM" id="SSF103473">
    <property type="entry name" value="MFS general substrate transporter"/>
    <property type="match status" value="1"/>
</dbReference>
<dbReference type="GO" id="GO:0016020">
    <property type="term" value="C:membrane"/>
    <property type="evidence" value="ECO:0007669"/>
    <property type="project" value="UniProtKB-SubCell"/>
</dbReference>
<dbReference type="PANTHER" id="PTHR11360:SF14">
    <property type="entry name" value="MONOCARBOXYLATE TRANSPORTER 5"/>
    <property type="match status" value="1"/>
</dbReference>
<dbReference type="FunFam" id="1.20.1250.20:FF:000277">
    <property type="entry name" value="Solute carrier family 16 member 4"/>
    <property type="match status" value="1"/>
</dbReference>
<evidence type="ECO:0000256" key="1">
    <source>
        <dbReference type="ARBA" id="ARBA00004141"/>
    </source>
</evidence>
<keyword evidence="3" id="KW-0472">Membrane</keyword>
<keyword evidence="3" id="KW-1133">Transmembrane helix</keyword>
<dbReference type="Proteomes" id="UP000613066">
    <property type="component" value="Unassembled WGS sequence"/>
</dbReference>
<dbReference type="InterPro" id="IPR020846">
    <property type="entry name" value="MFS_dom"/>
</dbReference>
<accession>A0A851NTA2</accession>
<comment type="subcellular location">
    <subcellularLocation>
        <location evidence="1">Membrane</location>
        <topology evidence="1">Multi-pass membrane protein</topology>
    </subcellularLocation>
</comment>
<feature type="transmembrane region" description="Helical" evidence="3">
    <location>
        <begin position="311"/>
        <end position="335"/>
    </location>
</feature>
<evidence type="ECO:0000256" key="3">
    <source>
        <dbReference type="SAM" id="Phobius"/>
    </source>
</evidence>
<dbReference type="EMBL" id="WBMW01001807">
    <property type="protein sequence ID" value="NXC41352.1"/>
    <property type="molecule type" value="Genomic_DNA"/>
</dbReference>
<feature type="transmembrane region" description="Helical" evidence="3">
    <location>
        <begin position="156"/>
        <end position="176"/>
    </location>
</feature>
<proteinExistence type="predicted"/>
<dbReference type="Gene3D" id="1.20.1250.20">
    <property type="entry name" value="MFS general substrate transporter like domains"/>
    <property type="match status" value="2"/>
</dbReference>
<feature type="transmembrane region" description="Helical" evidence="3">
    <location>
        <begin position="66"/>
        <end position="86"/>
    </location>
</feature>
<dbReference type="GO" id="GO:0008028">
    <property type="term" value="F:monocarboxylic acid transmembrane transporter activity"/>
    <property type="evidence" value="ECO:0007669"/>
    <property type="project" value="TreeGrafter"/>
</dbReference>
<feature type="non-terminal residue" evidence="5">
    <location>
        <position position="1"/>
    </location>
</feature>
<feature type="transmembrane region" description="Helical" evidence="3">
    <location>
        <begin position="126"/>
        <end position="144"/>
    </location>
</feature>
<feature type="domain" description="Major facilitator superfamily (MFS) profile" evidence="4">
    <location>
        <begin position="310"/>
        <end position="506"/>
    </location>
</feature>
<sequence length="506" mass="53943">GERKEGKLEPEPPAAPGDASQSDRGWAWAAVLHFFLVNVFVMGMLKTFGIFFVAFQEEVGGSSEQVSWIGSIMSSLRFLGAPLVAVVCRRMGERPTSILGAGLVSGGCLLSTQATSVPFLCVSMGFLLGMGFCCLYQAAAVMTAKRCRTRLAFSNAIARAGMGLTFLTAPFTQLLIDSYGWQGTLLIFGGIMLNLVPSSMLLRPVSTRPPPRCSAGNKDGCSVPKQEAGAGQLEEASSRVIHSSQDLPSTEAACSSDAASTAAPGGLGKAPGDSCSPEITSEATRSCKTLPAPKEEKKQPLVDFSPLKDPLFCIFTWSFLFSHLAYFVPIIHLVARARTLGISSMDASYLISVAGIIETGSQLLSGWIADQNWTKKYHYHAAYLVLCGVTNLLCPLATTFPLLMTYAVAFAIFCGGFLALVLPVLVDLVGVPKLHSYLGFASFFAGIAAVGGPPLAGWLYDYTQTYACSFLFAGACALLSPISFFFEPLAQKWKLQKANPSHVPVQ</sequence>
<feature type="transmembrane region" description="Helical" evidence="3">
    <location>
        <begin position="26"/>
        <end position="54"/>
    </location>
</feature>
<dbReference type="InterPro" id="IPR036259">
    <property type="entry name" value="MFS_trans_sf"/>
</dbReference>
<feature type="region of interest" description="Disordered" evidence="2">
    <location>
        <begin position="207"/>
        <end position="228"/>
    </location>
</feature>
<dbReference type="PROSITE" id="PS50850">
    <property type="entry name" value="MFS"/>
    <property type="match status" value="1"/>
</dbReference>